<dbReference type="OrthoDB" id="7443339at2"/>
<protein>
    <recommendedName>
        <fullName evidence="4">SGNH/GDSL hydrolase family protein</fullName>
    </recommendedName>
</protein>
<dbReference type="GO" id="GO:0016788">
    <property type="term" value="F:hydrolase activity, acting on ester bonds"/>
    <property type="evidence" value="ECO:0007669"/>
    <property type="project" value="UniProtKB-ARBA"/>
</dbReference>
<name>A0A5S3WLW0_9GAMM</name>
<evidence type="ECO:0000256" key="1">
    <source>
        <dbReference type="SAM" id="SignalP"/>
    </source>
</evidence>
<dbReference type="AlphaFoldDB" id="A0A5S3WLW0"/>
<comment type="caution">
    <text evidence="2">The sequence shown here is derived from an EMBL/GenBank/DDBJ whole genome shotgun (WGS) entry which is preliminary data.</text>
</comment>
<proteinExistence type="predicted"/>
<dbReference type="Proteomes" id="UP000310249">
    <property type="component" value="Unassembled WGS sequence"/>
</dbReference>
<feature type="signal peptide" evidence="1">
    <location>
        <begin position="1"/>
        <end position="19"/>
    </location>
</feature>
<reference evidence="3" key="2">
    <citation type="submission" date="2019-06" db="EMBL/GenBank/DDBJ databases">
        <title>Co-occurence of chitin degradation, pigmentation and bioactivity in marine Pseudoalteromonas.</title>
        <authorList>
            <person name="Sonnenschein E.C."/>
            <person name="Bech P.K."/>
        </authorList>
    </citation>
    <scope>NUCLEOTIDE SEQUENCE [LARGE SCALE GENOMIC DNA]</scope>
    <source>
        <strain evidence="3">S2676</strain>
    </source>
</reference>
<keyword evidence="1" id="KW-0732">Signal</keyword>
<dbReference type="Gene3D" id="3.40.50.1110">
    <property type="entry name" value="SGNH hydrolase"/>
    <property type="match status" value="1"/>
</dbReference>
<gene>
    <name evidence="2" type="ORF">CWB99_12355</name>
</gene>
<sequence>MNKYTGLLCLSLLPTLLLGACGGSGGDGASDVDNQNSSEQNQPREGAADLVKNYIKPASLVVNSDVEHYQIAMVGNSHSSGLAPTLKHAIETMSPDKTVNVEVLGFGFTDNLIGDYEVVKRFTQPDTPWTHLIIQGQKYSQSMSKYYSTEATRQWVAMAKTHGATPILFPEHPQRGNTVEGGYVHGIHKSIAAAEPSCLAPIAKAWYGTIASRPELTLHAADGNHADSLGILLSSLVFTQIITGQSVDKGSTSIVAGVSPELQGELAQHAAQAIAEQPACPENI</sequence>
<evidence type="ECO:0000313" key="3">
    <source>
        <dbReference type="Proteomes" id="UP000310249"/>
    </source>
</evidence>
<feature type="chain" id="PRO_5024332372" description="SGNH/GDSL hydrolase family protein" evidence="1">
    <location>
        <begin position="20"/>
        <end position="284"/>
    </location>
</feature>
<organism evidence="2 3">
    <name type="scientific">Pseudoalteromonas rubra</name>
    <dbReference type="NCBI Taxonomy" id="43658"/>
    <lineage>
        <taxon>Bacteria</taxon>
        <taxon>Pseudomonadati</taxon>
        <taxon>Pseudomonadota</taxon>
        <taxon>Gammaproteobacteria</taxon>
        <taxon>Alteromonadales</taxon>
        <taxon>Pseudoalteromonadaceae</taxon>
        <taxon>Pseudoalteromonas</taxon>
    </lineage>
</organism>
<evidence type="ECO:0000313" key="2">
    <source>
        <dbReference type="EMBL" id="TMP28196.1"/>
    </source>
</evidence>
<dbReference type="InterPro" id="IPR036514">
    <property type="entry name" value="SGNH_hydro_sf"/>
</dbReference>
<accession>A0A5S3WLW0</accession>
<reference evidence="2 3" key="1">
    <citation type="submission" date="2018-01" db="EMBL/GenBank/DDBJ databases">
        <authorList>
            <person name="Paulsen S."/>
            <person name="Gram L.K."/>
        </authorList>
    </citation>
    <scope>NUCLEOTIDE SEQUENCE [LARGE SCALE GENOMIC DNA]</scope>
    <source>
        <strain evidence="2 3">S2676</strain>
    </source>
</reference>
<evidence type="ECO:0008006" key="4">
    <source>
        <dbReference type="Google" id="ProtNLM"/>
    </source>
</evidence>
<dbReference type="RefSeq" id="WP_138550552.1">
    <property type="nucleotide sequence ID" value="NZ_PNCH01000013.1"/>
</dbReference>
<dbReference type="PROSITE" id="PS51257">
    <property type="entry name" value="PROKAR_LIPOPROTEIN"/>
    <property type="match status" value="1"/>
</dbReference>
<dbReference type="EMBL" id="PNCI01000027">
    <property type="protein sequence ID" value="TMP28196.1"/>
    <property type="molecule type" value="Genomic_DNA"/>
</dbReference>